<proteinExistence type="predicted"/>
<sequence length="109" mass="12534">MMAIRFMHQERQSPAMGKLLVQDVLLSSTIGLNEMTRKVPFRTNSYSENLAYKKNVPTNRFLVTYSSSIFLDIDEPADARNEDITFSTGMLFNRNALKRELRAVRSKSL</sequence>
<organism evidence="1 2">
    <name type="scientific">Desmophyllum pertusum</name>
    <dbReference type="NCBI Taxonomy" id="174260"/>
    <lineage>
        <taxon>Eukaryota</taxon>
        <taxon>Metazoa</taxon>
        <taxon>Cnidaria</taxon>
        <taxon>Anthozoa</taxon>
        <taxon>Hexacorallia</taxon>
        <taxon>Scleractinia</taxon>
        <taxon>Caryophylliina</taxon>
        <taxon>Caryophylliidae</taxon>
        <taxon>Desmophyllum</taxon>
    </lineage>
</organism>
<dbReference type="EMBL" id="MU827833">
    <property type="protein sequence ID" value="KAJ7319528.1"/>
    <property type="molecule type" value="Genomic_DNA"/>
</dbReference>
<reference evidence="1" key="1">
    <citation type="submission" date="2023-01" db="EMBL/GenBank/DDBJ databases">
        <title>Genome assembly of the deep-sea coral Lophelia pertusa.</title>
        <authorList>
            <person name="Herrera S."/>
            <person name="Cordes E."/>
        </authorList>
    </citation>
    <scope>NUCLEOTIDE SEQUENCE</scope>
    <source>
        <strain evidence="1">USNM1676648</strain>
        <tissue evidence="1">Polyp</tissue>
    </source>
</reference>
<protein>
    <submittedName>
        <fullName evidence="1">Uncharacterized protein</fullName>
    </submittedName>
</protein>
<keyword evidence="2" id="KW-1185">Reference proteome</keyword>
<dbReference type="AlphaFoldDB" id="A0A9X0CCR2"/>
<gene>
    <name evidence="1" type="ORF">OS493_035839</name>
</gene>
<evidence type="ECO:0000313" key="1">
    <source>
        <dbReference type="EMBL" id="KAJ7319528.1"/>
    </source>
</evidence>
<comment type="caution">
    <text evidence="1">The sequence shown here is derived from an EMBL/GenBank/DDBJ whole genome shotgun (WGS) entry which is preliminary data.</text>
</comment>
<accession>A0A9X0CCR2</accession>
<dbReference type="Proteomes" id="UP001163046">
    <property type="component" value="Unassembled WGS sequence"/>
</dbReference>
<evidence type="ECO:0000313" key="2">
    <source>
        <dbReference type="Proteomes" id="UP001163046"/>
    </source>
</evidence>
<name>A0A9X0CCR2_9CNID</name>